<name>A0A6H1ZLZ8_9ZZZZ</name>
<dbReference type="EMBL" id="MT144706">
    <property type="protein sequence ID" value="QJH97889.1"/>
    <property type="molecule type" value="Genomic_DNA"/>
</dbReference>
<proteinExistence type="predicted"/>
<organism evidence="1">
    <name type="scientific">viral metagenome</name>
    <dbReference type="NCBI Taxonomy" id="1070528"/>
    <lineage>
        <taxon>unclassified sequences</taxon>
        <taxon>metagenomes</taxon>
        <taxon>organismal metagenomes</taxon>
    </lineage>
</organism>
<sequence length="68" mass="8033">MGKEMENFRKELEEIINKNNMENGSQTPDYILAEFLKSCLVAFDIATIFRDKHYNIKYVKDVETISQK</sequence>
<accession>A0A6H1ZLZ8</accession>
<gene>
    <name evidence="1" type="ORF">TM448A00919_0007</name>
    <name evidence="2" type="ORF">TM448B01113_0005</name>
</gene>
<dbReference type="EMBL" id="MT144081">
    <property type="protein sequence ID" value="QJA48347.1"/>
    <property type="molecule type" value="Genomic_DNA"/>
</dbReference>
<protein>
    <submittedName>
        <fullName evidence="1">Uncharacterized protein</fullName>
    </submittedName>
</protein>
<reference evidence="1" key="1">
    <citation type="submission" date="2020-03" db="EMBL/GenBank/DDBJ databases">
        <title>The deep terrestrial virosphere.</title>
        <authorList>
            <person name="Holmfeldt K."/>
            <person name="Nilsson E."/>
            <person name="Simone D."/>
            <person name="Lopez-Fernandez M."/>
            <person name="Wu X."/>
            <person name="de Brujin I."/>
            <person name="Lundin D."/>
            <person name="Andersson A."/>
            <person name="Bertilsson S."/>
            <person name="Dopson M."/>
        </authorList>
    </citation>
    <scope>NUCLEOTIDE SEQUENCE</scope>
    <source>
        <strain evidence="1">TM448A00919</strain>
        <strain evidence="2">TM448B01113</strain>
    </source>
</reference>
<evidence type="ECO:0000313" key="1">
    <source>
        <dbReference type="EMBL" id="QJA48347.1"/>
    </source>
</evidence>
<evidence type="ECO:0000313" key="2">
    <source>
        <dbReference type="EMBL" id="QJH97889.1"/>
    </source>
</evidence>
<dbReference type="AlphaFoldDB" id="A0A6H1ZLZ8"/>